<accession>A0A2P8HJA4</accession>
<reference evidence="1 2" key="1">
    <citation type="submission" date="2018-03" db="EMBL/GenBank/DDBJ databases">
        <title>Genomic Encyclopedia of Archaeal and Bacterial Type Strains, Phase II (KMG-II): from individual species to whole genera.</title>
        <authorList>
            <person name="Goeker M."/>
        </authorList>
    </citation>
    <scope>NUCLEOTIDE SEQUENCE [LARGE SCALE GENOMIC DNA]</scope>
    <source>
        <strain evidence="1 2">DSM 24859</strain>
    </source>
</reference>
<evidence type="ECO:0000313" key="1">
    <source>
        <dbReference type="EMBL" id="PSL46294.1"/>
    </source>
</evidence>
<sequence>MVPDPHPFKFLLMDYPIEYASTVKAISTFSY</sequence>
<organism evidence="1 2">
    <name type="scientific">Chitinophaga niastensis</name>
    <dbReference type="NCBI Taxonomy" id="536980"/>
    <lineage>
        <taxon>Bacteria</taxon>
        <taxon>Pseudomonadati</taxon>
        <taxon>Bacteroidota</taxon>
        <taxon>Chitinophagia</taxon>
        <taxon>Chitinophagales</taxon>
        <taxon>Chitinophagaceae</taxon>
        <taxon>Chitinophaga</taxon>
    </lineage>
</organism>
<name>A0A2P8HJA4_CHINA</name>
<evidence type="ECO:0000313" key="2">
    <source>
        <dbReference type="Proteomes" id="UP000240971"/>
    </source>
</evidence>
<dbReference type="EMBL" id="PYAW01000003">
    <property type="protein sequence ID" value="PSL46294.1"/>
    <property type="molecule type" value="Genomic_DNA"/>
</dbReference>
<keyword evidence="2" id="KW-1185">Reference proteome</keyword>
<protein>
    <submittedName>
        <fullName evidence="1">Uncharacterized protein</fullName>
    </submittedName>
</protein>
<dbReference type="Proteomes" id="UP000240971">
    <property type="component" value="Unassembled WGS sequence"/>
</dbReference>
<gene>
    <name evidence="1" type="ORF">CLV51_103272</name>
</gene>
<proteinExistence type="predicted"/>
<dbReference type="AlphaFoldDB" id="A0A2P8HJA4"/>
<comment type="caution">
    <text evidence="1">The sequence shown here is derived from an EMBL/GenBank/DDBJ whole genome shotgun (WGS) entry which is preliminary data.</text>
</comment>